<name>A0A9X2XY36_9BACT</name>
<dbReference type="AlphaFoldDB" id="A0A9X2XY36"/>
<feature type="domain" description="Glycosyltransferase 2-like" evidence="1">
    <location>
        <begin position="8"/>
        <end position="170"/>
    </location>
</feature>
<accession>A0A9X2XY36</accession>
<proteinExistence type="predicted"/>
<evidence type="ECO:0000259" key="1">
    <source>
        <dbReference type="Pfam" id="PF00535"/>
    </source>
</evidence>
<dbReference type="Proteomes" id="UP001155483">
    <property type="component" value="Unassembled WGS sequence"/>
</dbReference>
<dbReference type="PANTHER" id="PTHR22916:SF3">
    <property type="entry name" value="UDP-GLCNAC:BETAGAL BETA-1,3-N-ACETYLGLUCOSAMINYLTRANSFERASE-LIKE PROTEIN 1"/>
    <property type="match status" value="1"/>
</dbReference>
<gene>
    <name evidence="2" type="ORF">OCK74_19390</name>
</gene>
<protein>
    <submittedName>
        <fullName evidence="2">Glycosyltransferase</fullName>
    </submittedName>
</protein>
<dbReference type="EMBL" id="JAOTIF010000019">
    <property type="protein sequence ID" value="MCU7551295.1"/>
    <property type="molecule type" value="Genomic_DNA"/>
</dbReference>
<dbReference type="RefSeq" id="WP_279298734.1">
    <property type="nucleotide sequence ID" value="NZ_JAOTIF010000019.1"/>
</dbReference>
<evidence type="ECO:0000313" key="3">
    <source>
        <dbReference type="Proteomes" id="UP001155483"/>
    </source>
</evidence>
<dbReference type="Gene3D" id="3.90.550.10">
    <property type="entry name" value="Spore Coat Polysaccharide Biosynthesis Protein SpsA, Chain A"/>
    <property type="match status" value="1"/>
</dbReference>
<dbReference type="PANTHER" id="PTHR22916">
    <property type="entry name" value="GLYCOSYLTRANSFERASE"/>
    <property type="match status" value="1"/>
</dbReference>
<reference evidence="2" key="2">
    <citation type="submission" date="2023-04" db="EMBL/GenBank/DDBJ databases">
        <title>Paracnuella aquatica gen. nov., sp. nov., a member of the family Chitinophagaceae isolated from a hot spring.</title>
        <authorList>
            <person name="Wang C."/>
        </authorList>
    </citation>
    <scope>NUCLEOTIDE SEQUENCE</scope>
    <source>
        <strain evidence="2">LB-8</strain>
    </source>
</reference>
<dbReference type="InterPro" id="IPR001173">
    <property type="entry name" value="Glyco_trans_2-like"/>
</dbReference>
<keyword evidence="3" id="KW-1185">Reference proteome</keyword>
<dbReference type="InterPro" id="IPR029044">
    <property type="entry name" value="Nucleotide-diphossugar_trans"/>
</dbReference>
<evidence type="ECO:0000313" key="2">
    <source>
        <dbReference type="EMBL" id="MCU7551295.1"/>
    </source>
</evidence>
<dbReference type="SUPFAM" id="SSF53448">
    <property type="entry name" value="Nucleotide-diphospho-sugar transferases"/>
    <property type="match status" value="1"/>
</dbReference>
<reference evidence="2" key="1">
    <citation type="submission" date="2022-09" db="EMBL/GenBank/DDBJ databases">
        <authorList>
            <person name="Yuan C."/>
            <person name="Ke Z."/>
        </authorList>
    </citation>
    <scope>NUCLEOTIDE SEQUENCE</scope>
    <source>
        <strain evidence="2">LB-8</strain>
    </source>
</reference>
<sequence>MGSMIGISVIVPCYNQSKYLAECIQSLQAQAYLNWECIIVNDGSTDETESIASNLVKGDERVKYIKKGNGGLSSARNAGLKVSEGEYIQFLDADDVIGENKFDEAITAFDQNSCDLVISNFQCTTKNLEEILPSYCDLKGVNFSYESILLEWDKRYTIPIHCGIFKRSLLHDFHFNENLKAKEDWIMWLHIFKLTNRFVFIDKPHAKYRLHGNGLTNDALHMYTNTVKAFRYINNQLEEKYKFDFLKKTNEYWEEKIIELDQFKKDLMASRSYKLSSGIVRIYALIYKKFFNVRHANSNHS</sequence>
<dbReference type="CDD" id="cd00761">
    <property type="entry name" value="Glyco_tranf_GTA_type"/>
    <property type="match status" value="1"/>
</dbReference>
<dbReference type="GO" id="GO:0016758">
    <property type="term" value="F:hexosyltransferase activity"/>
    <property type="evidence" value="ECO:0007669"/>
    <property type="project" value="UniProtKB-ARBA"/>
</dbReference>
<dbReference type="Pfam" id="PF00535">
    <property type="entry name" value="Glycos_transf_2"/>
    <property type="match status" value="1"/>
</dbReference>
<comment type="caution">
    <text evidence="2">The sequence shown here is derived from an EMBL/GenBank/DDBJ whole genome shotgun (WGS) entry which is preliminary data.</text>
</comment>
<organism evidence="2 3">
    <name type="scientific">Paraflavisolibacter caeni</name>
    <dbReference type="NCBI Taxonomy" id="2982496"/>
    <lineage>
        <taxon>Bacteria</taxon>
        <taxon>Pseudomonadati</taxon>
        <taxon>Bacteroidota</taxon>
        <taxon>Chitinophagia</taxon>
        <taxon>Chitinophagales</taxon>
        <taxon>Chitinophagaceae</taxon>
        <taxon>Paraflavisolibacter</taxon>
    </lineage>
</organism>